<feature type="transmembrane region" description="Helical" evidence="1">
    <location>
        <begin position="42"/>
        <end position="63"/>
    </location>
</feature>
<gene>
    <name evidence="2" type="ORF">FIBSPDRAFT_179802</name>
</gene>
<name>A0A166ST29_9AGAM</name>
<keyword evidence="1" id="KW-0472">Membrane</keyword>
<keyword evidence="1" id="KW-1133">Transmembrane helix</keyword>
<reference evidence="2 3" key="1">
    <citation type="journal article" date="2016" name="Mol. Biol. Evol.">
        <title>Comparative Genomics of Early-Diverging Mushroom-Forming Fungi Provides Insights into the Origins of Lignocellulose Decay Capabilities.</title>
        <authorList>
            <person name="Nagy L.G."/>
            <person name="Riley R."/>
            <person name="Tritt A."/>
            <person name="Adam C."/>
            <person name="Daum C."/>
            <person name="Floudas D."/>
            <person name="Sun H."/>
            <person name="Yadav J.S."/>
            <person name="Pangilinan J."/>
            <person name="Larsson K.H."/>
            <person name="Matsuura K."/>
            <person name="Barry K."/>
            <person name="Labutti K."/>
            <person name="Kuo R."/>
            <person name="Ohm R.A."/>
            <person name="Bhattacharya S.S."/>
            <person name="Shirouzu T."/>
            <person name="Yoshinaga Y."/>
            <person name="Martin F.M."/>
            <person name="Grigoriev I.V."/>
            <person name="Hibbett D.S."/>
        </authorList>
    </citation>
    <scope>NUCLEOTIDE SEQUENCE [LARGE SCALE GENOMIC DNA]</scope>
    <source>
        <strain evidence="2 3">CBS 109695</strain>
    </source>
</reference>
<organism evidence="2 3">
    <name type="scientific">Athelia psychrophila</name>
    <dbReference type="NCBI Taxonomy" id="1759441"/>
    <lineage>
        <taxon>Eukaryota</taxon>
        <taxon>Fungi</taxon>
        <taxon>Dikarya</taxon>
        <taxon>Basidiomycota</taxon>
        <taxon>Agaricomycotina</taxon>
        <taxon>Agaricomycetes</taxon>
        <taxon>Agaricomycetidae</taxon>
        <taxon>Atheliales</taxon>
        <taxon>Atheliaceae</taxon>
        <taxon>Athelia</taxon>
    </lineage>
</organism>
<accession>A0A166ST29</accession>
<evidence type="ECO:0000313" key="2">
    <source>
        <dbReference type="EMBL" id="KZP29795.1"/>
    </source>
</evidence>
<sequence length="150" mass="16528">MRRNISAQYRHHIAFLKFLLCGRIATGYAMGKYPTPPVVWGAPEVCVFCMVVSSRLGFGAFFLTTKSISISGVLRQVITLARREVPCPLYSKCLSTNLRSTTVSRQQELWGSETVLMASCPNRNISESESHDAFGKYIICCVPGQASSGL</sequence>
<dbReference type="Proteomes" id="UP000076532">
    <property type="component" value="Unassembled WGS sequence"/>
</dbReference>
<evidence type="ECO:0000313" key="3">
    <source>
        <dbReference type="Proteomes" id="UP000076532"/>
    </source>
</evidence>
<dbReference type="EMBL" id="KV417497">
    <property type="protein sequence ID" value="KZP29795.1"/>
    <property type="molecule type" value="Genomic_DNA"/>
</dbReference>
<keyword evidence="3" id="KW-1185">Reference proteome</keyword>
<dbReference type="AlphaFoldDB" id="A0A166ST29"/>
<protein>
    <submittedName>
        <fullName evidence="2">Uncharacterized protein</fullName>
    </submittedName>
</protein>
<proteinExistence type="predicted"/>
<keyword evidence="1" id="KW-0812">Transmembrane</keyword>
<evidence type="ECO:0000256" key="1">
    <source>
        <dbReference type="SAM" id="Phobius"/>
    </source>
</evidence>
<feature type="transmembrane region" description="Helical" evidence="1">
    <location>
        <begin position="12"/>
        <end position="30"/>
    </location>
</feature>